<keyword evidence="4" id="KW-0676">Redox-active center</keyword>
<dbReference type="GO" id="GO:0019430">
    <property type="term" value="P:removal of superoxide radicals"/>
    <property type="evidence" value="ECO:0007669"/>
    <property type="project" value="UniProtKB-UniRule"/>
</dbReference>
<proteinExistence type="inferred from homology"/>
<dbReference type="InterPro" id="IPR023753">
    <property type="entry name" value="FAD/NAD-binding_dom"/>
</dbReference>
<evidence type="ECO:0000256" key="2">
    <source>
        <dbReference type="ARBA" id="ARBA00022630"/>
    </source>
</evidence>
<comment type="subunit">
    <text evidence="4">Homodimer.</text>
</comment>
<evidence type="ECO:0000256" key="3">
    <source>
        <dbReference type="ARBA" id="ARBA00023002"/>
    </source>
</evidence>
<organism evidence="6 7">
    <name type="scientific">[Clostridium] methylpentosum DSM 5476</name>
    <dbReference type="NCBI Taxonomy" id="537013"/>
    <lineage>
        <taxon>Bacteria</taxon>
        <taxon>Bacillati</taxon>
        <taxon>Bacillota</taxon>
        <taxon>Clostridia</taxon>
        <taxon>Eubacteriales</taxon>
        <taxon>Oscillospiraceae</taxon>
        <taxon>Oscillospiraceae incertae sedis</taxon>
    </lineage>
</organism>
<dbReference type="InterPro" id="IPR050097">
    <property type="entry name" value="Ferredoxin-NADP_redctase_2"/>
</dbReference>
<keyword evidence="4" id="KW-0274">FAD</keyword>
<dbReference type="NCBIfam" id="TIGR01292">
    <property type="entry name" value="TRX_reduct"/>
    <property type="match status" value="1"/>
</dbReference>
<accession>C0EES4</accession>
<dbReference type="GO" id="GO:0004791">
    <property type="term" value="F:thioredoxin-disulfide reductase (NADPH) activity"/>
    <property type="evidence" value="ECO:0007669"/>
    <property type="project" value="UniProtKB-UniRule"/>
</dbReference>
<dbReference type="EC" id="1.8.1.9" evidence="4"/>
<evidence type="ECO:0000256" key="1">
    <source>
        <dbReference type="ARBA" id="ARBA00009333"/>
    </source>
</evidence>
<evidence type="ECO:0000313" key="7">
    <source>
        <dbReference type="Proteomes" id="UP000003340"/>
    </source>
</evidence>
<dbReference type="Gene3D" id="3.50.50.60">
    <property type="entry name" value="FAD/NAD(P)-binding domain"/>
    <property type="match status" value="2"/>
</dbReference>
<dbReference type="HOGENOM" id="CLU_031864_5_3_9"/>
<comment type="similarity">
    <text evidence="1 4">Belongs to the class-II pyridine nucleotide-disulfide oxidoreductase family.</text>
</comment>
<dbReference type="GO" id="GO:0005737">
    <property type="term" value="C:cytoplasm"/>
    <property type="evidence" value="ECO:0007669"/>
    <property type="project" value="InterPro"/>
</dbReference>
<dbReference type="Pfam" id="PF07992">
    <property type="entry name" value="Pyr_redox_2"/>
    <property type="match status" value="1"/>
</dbReference>
<dbReference type="InterPro" id="IPR036188">
    <property type="entry name" value="FAD/NAD-bd_sf"/>
</dbReference>
<sequence length="302" mass="32527">MEYDIVIIGAGTAGLSAAVYGVRAGLSVLVIEENIHGGQIINTPDIVNYPAIELISGFDFANNLYNHAKNLGAEIVYESIESIDLGRGVKRITTASQTYLAKTVIIANGARHRELECEGEAQFKGRGVSYCATCDGNFYRGKDVCVAGGGNTALEDALYLSNICTNVHLIHRRSEFRAHKTTVDKVRERSNIILHLGYQIVKISGEQSVNRVTIQRPGEQKELNVSGVFVAIGLKPDNGMFSKWVNLDPAGYIIAGEDCKTNVPGVFVAGDTRTKSLRQLITAASDGAVAATECARHINTIG</sequence>
<keyword evidence="3 4" id="KW-0560">Oxidoreductase</keyword>
<feature type="domain" description="FAD/NAD(P)-binding" evidence="5">
    <location>
        <begin position="3"/>
        <end position="287"/>
    </location>
</feature>
<gene>
    <name evidence="6" type="primary">trxB</name>
    <name evidence="6" type="ORF">CLOSTMETH_02363</name>
</gene>
<reference evidence="6 7" key="2">
    <citation type="submission" date="2009-02" db="EMBL/GenBank/DDBJ databases">
        <title>Draft genome sequence of Clostridium methylpentosum (DSM 5476).</title>
        <authorList>
            <person name="Sudarsanam P."/>
            <person name="Ley R."/>
            <person name="Guruge J."/>
            <person name="Turnbaugh P.J."/>
            <person name="Mahowald M."/>
            <person name="Liep D."/>
            <person name="Gordon J."/>
        </authorList>
    </citation>
    <scope>NUCLEOTIDE SEQUENCE [LARGE SCALE GENOMIC DNA]</scope>
    <source>
        <strain evidence="6 7">DSM 5476</strain>
    </source>
</reference>
<comment type="cofactor">
    <cofactor evidence="4">
        <name>FAD</name>
        <dbReference type="ChEBI" id="CHEBI:57692"/>
    </cofactor>
</comment>
<dbReference type="eggNOG" id="COG0492">
    <property type="taxonomic scope" value="Bacteria"/>
</dbReference>
<keyword evidence="7" id="KW-1185">Reference proteome</keyword>
<evidence type="ECO:0000313" key="6">
    <source>
        <dbReference type="EMBL" id="EEG30043.1"/>
    </source>
</evidence>
<reference evidence="6 7" key="1">
    <citation type="submission" date="2009-01" db="EMBL/GenBank/DDBJ databases">
        <authorList>
            <person name="Fulton L."/>
            <person name="Clifton S."/>
            <person name="Fulton B."/>
            <person name="Xu J."/>
            <person name="Minx P."/>
            <person name="Pepin K.H."/>
            <person name="Johnson M."/>
            <person name="Bhonagiri V."/>
            <person name="Nash W.E."/>
            <person name="Mardis E.R."/>
            <person name="Wilson R.K."/>
        </authorList>
    </citation>
    <scope>NUCLEOTIDE SEQUENCE [LARGE SCALE GENOMIC DNA]</scope>
    <source>
        <strain evidence="6 7">DSM 5476</strain>
    </source>
</reference>
<comment type="caution">
    <text evidence="6">The sequence shown here is derived from an EMBL/GenBank/DDBJ whole genome shotgun (WGS) entry which is preliminary data.</text>
</comment>
<dbReference type="SUPFAM" id="SSF51905">
    <property type="entry name" value="FAD/NAD(P)-binding domain"/>
    <property type="match status" value="1"/>
</dbReference>
<comment type="catalytic activity">
    <reaction evidence="4">
        <text>[thioredoxin]-dithiol + NADP(+) = [thioredoxin]-disulfide + NADPH + H(+)</text>
        <dbReference type="Rhea" id="RHEA:20345"/>
        <dbReference type="Rhea" id="RHEA-COMP:10698"/>
        <dbReference type="Rhea" id="RHEA-COMP:10700"/>
        <dbReference type="ChEBI" id="CHEBI:15378"/>
        <dbReference type="ChEBI" id="CHEBI:29950"/>
        <dbReference type="ChEBI" id="CHEBI:50058"/>
        <dbReference type="ChEBI" id="CHEBI:57783"/>
        <dbReference type="ChEBI" id="CHEBI:58349"/>
        <dbReference type="EC" id="1.8.1.9"/>
    </reaction>
</comment>
<evidence type="ECO:0000259" key="5">
    <source>
        <dbReference type="Pfam" id="PF07992"/>
    </source>
</evidence>
<dbReference type="AlphaFoldDB" id="C0EES4"/>
<evidence type="ECO:0000256" key="4">
    <source>
        <dbReference type="RuleBase" id="RU003880"/>
    </source>
</evidence>
<name>C0EES4_9FIRM</name>
<keyword evidence="2 4" id="KW-0285">Flavoprotein</keyword>
<dbReference type="PRINTS" id="PR00368">
    <property type="entry name" value="FADPNR"/>
</dbReference>
<protein>
    <recommendedName>
        <fullName evidence="4">Thioredoxin reductase</fullName>
        <ecNumber evidence="4">1.8.1.9</ecNumber>
    </recommendedName>
</protein>
<dbReference type="EMBL" id="ACEC01000077">
    <property type="protein sequence ID" value="EEG30043.1"/>
    <property type="molecule type" value="Genomic_DNA"/>
</dbReference>
<dbReference type="STRING" id="537013.CLOSTMETH_02363"/>
<dbReference type="InterPro" id="IPR005982">
    <property type="entry name" value="Thioredox_Rdtase"/>
</dbReference>
<dbReference type="Proteomes" id="UP000003340">
    <property type="component" value="Unassembled WGS sequence"/>
</dbReference>
<dbReference type="PRINTS" id="PR00469">
    <property type="entry name" value="PNDRDTASEII"/>
</dbReference>
<dbReference type="PANTHER" id="PTHR48105">
    <property type="entry name" value="THIOREDOXIN REDUCTASE 1-RELATED-RELATED"/>
    <property type="match status" value="1"/>
</dbReference>